<dbReference type="RefSeq" id="WP_153484757.1">
    <property type="nucleotide sequence ID" value="NZ_VDEQ01000210.1"/>
</dbReference>
<proteinExistence type="predicted"/>
<dbReference type="Proteomes" id="UP000460558">
    <property type="component" value="Unassembled WGS sequence"/>
</dbReference>
<feature type="coiled-coil region" evidence="1">
    <location>
        <begin position="80"/>
        <end position="107"/>
    </location>
</feature>
<evidence type="ECO:0000256" key="1">
    <source>
        <dbReference type="SAM" id="Coils"/>
    </source>
</evidence>
<reference evidence="2 3" key="1">
    <citation type="submission" date="2019-06" db="EMBL/GenBank/DDBJ databases">
        <title>Comparative genomics and metabolomics analyses of clavulanic acid producing Streptomyces species provides insight into specialized metabolism and evolution of beta-lactam biosynthetic gene clusters.</title>
        <authorList>
            <person name="Moore M.A."/>
            <person name="Cruz-Morales P."/>
            <person name="Barona Gomez F."/>
            <person name="Kapil T."/>
        </authorList>
    </citation>
    <scope>NUCLEOTIDE SEQUENCE [LARGE SCALE GENOMIC DNA]</scope>
    <source>
        <strain evidence="2 3">T-272</strain>
    </source>
</reference>
<organism evidence="2 3">
    <name type="scientific">Streptomyces katsurahamanus</name>
    <dbReference type="NCBI Taxonomy" id="2577098"/>
    <lineage>
        <taxon>Bacteria</taxon>
        <taxon>Bacillati</taxon>
        <taxon>Actinomycetota</taxon>
        <taxon>Actinomycetes</taxon>
        <taxon>Kitasatosporales</taxon>
        <taxon>Streptomycetaceae</taxon>
        <taxon>Streptomyces</taxon>
    </lineage>
</organism>
<keyword evidence="3" id="KW-1185">Reference proteome</keyword>
<evidence type="ECO:0000313" key="2">
    <source>
        <dbReference type="EMBL" id="MQS37707.1"/>
    </source>
</evidence>
<protein>
    <submittedName>
        <fullName evidence="2">Uncharacterized protein</fullName>
    </submittedName>
</protein>
<gene>
    <name evidence="2" type="ORF">FFZ77_19355</name>
</gene>
<dbReference type="EMBL" id="VDEQ01000210">
    <property type="protein sequence ID" value="MQS37707.1"/>
    <property type="molecule type" value="Genomic_DNA"/>
</dbReference>
<accession>A0ABW9NWP2</accession>
<keyword evidence="1" id="KW-0175">Coiled coil</keyword>
<evidence type="ECO:0000313" key="3">
    <source>
        <dbReference type="Proteomes" id="UP000460558"/>
    </source>
</evidence>
<comment type="caution">
    <text evidence="2">The sequence shown here is derived from an EMBL/GenBank/DDBJ whole genome shotgun (WGS) entry which is preliminary data.</text>
</comment>
<name>A0ABW9NWP2_9ACTN</name>
<sequence>MNQQHQNERARIREAMDRLLTGQPVASDGSLTAKALAAEADVHRMALMKRHVDLKNEFYARVRKETPQTPESEIRLRATVAQLRKTVKNQKAEIEELRQQVTRLALAGAVLTQRADIPPQQAQAADNVIPFRPHVT</sequence>